<accession>A0A804HM05</accession>
<evidence type="ECO:0000313" key="3">
    <source>
        <dbReference type="Proteomes" id="UP000012960"/>
    </source>
</evidence>
<dbReference type="AlphaFoldDB" id="A0A804HM05"/>
<dbReference type="EMBL" id="HG996473">
    <property type="protein sequence ID" value="CAG1857039.1"/>
    <property type="molecule type" value="Genomic_DNA"/>
</dbReference>
<dbReference type="Gramene" id="Ma00_t00590.1">
    <property type="protein sequence ID" value="Ma00_p00590.1"/>
    <property type="gene ID" value="Ma00_g00590"/>
</dbReference>
<evidence type="ECO:0000313" key="2">
    <source>
        <dbReference type="EnsemblPlants" id="Ma00_p00590.1"/>
    </source>
</evidence>
<dbReference type="EnsemblPlants" id="Ma00_t00590.1">
    <property type="protein sequence ID" value="Ma00_p00590.1"/>
    <property type="gene ID" value="Ma00_g00590"/>
</dbReference>
<dbReference type="Proteomes" id="UP000012960">
    <property type="component" value="Unplaced"/>
</dbReference>
<evidence type="ECO:0000313" key="1">
    <source>
        <dbReference type="EMBL" id="CAG1857039.1"/>
    </source>
</evidence>
<dbReference type="InParanoid" id="A0A804HM05"/>
<name>A0A804HM05_MUSAM</name>
<protein>
    <submittedName>
        <fullName evidence="1">(wild Malaysian banana) hypothetical protein</fullName>
    </submittedName>
</protein>
<reference evidence="1" key="1">
    <citation type="submission" date="2021-03" db="EMBL/GenBank/DDBJ databases">
        <authorList>
            <consortium name="Genoscope - CEA"/>
            <person name="William W."/>
        </authorList>
    </citation>
    <scope>NUCLEOTIDE SEQUENCE</scope>
    <source>
        <strain evidence="1">Doubled-haploid Pahang</strain>
    </source>
</reference>
<reference evidence="2" key="2">
    <citation type="submission" date="2021-05" db="UniProtKB">
        <authorList>
            <consortium name="EnsemblPlants"/>
        </authorList>
    </citation>
    <scope>IDENTIFICATION</scope>
    <source>
        <strain evidence="2">subsp. malaccensis</strain>
    </source>
</reference>
<sequence length="52" mass="6047">MKHQIDEQASQTRRGDIRSMRMNAFKNQPRHIDSRSHNPRLALNLAMKISGC</sequence>
<gene>
    <name evidence="1" type="ORF">GSMUA_35990.1</name>
</gene>
<keyword evidence="3" id="KW-1185">Reference proteome</keyword>
<proteinExistence type="predicted"/>
<organism evidence="2 3">
    <name type="scientific">Musa acuminata subsp. malaccensis</name>
    <name type="common">Wild banana</name>
    <name type="synonym">Musa malaccensis</name>
    <dbReference type="NCBI Taxonomy" id="214687"/>
    <lineage>
        <taxon>Eukaryota</taxon>
        <taxon>Viridiplantae</taxon>
        <taxon>Streptophyta</taxon>
        <taxon>Embryophyta</taxon>
        <taxon>Tracheophyta</taxon>
        <taxon>Spermatophyta</taxon>
        <taxon>Magnoliopsida</taxon>
        <taxon>Liliopsida</taxon>
        <taxon>Zingiberales</taxon>
        <taxon>Musaceae</taxon>
        <taxon>Musa</taxon>
    </lineage>
</organism>